<comment type="similarity">
    <text evidence="1">Belongs to the PpiC/parvulin rotamase family.</text>
</comment>
<dbReference type="Proteomes" id="UP000835287">
    <property type="component" value="Chromosome"/>
</dbReference>
<gene>
    <name evidence="6" type="primary">surA_2</name>
    <name evidence="6" type="ORF">CFBP1159_40810</name>
    <name evidence="7" type="ORF">XAC301_42910</name>
</gene>
<dbReference type="SUPFAM" id="SSF54534">
    <property type="entry name" value="FKBP-like"/>
    <property type="match status" value="1"/>
</dbReference>
<evidence type="ECO:0000256" key="3">
    <source>
        <dbReference type="SAM" id="MobiDB-lite"/>
    </source>
</evidence>
<sequence length="288" mass="30491">MTSASMKMGWRWLLGATTTATCLLAARLPMSAGAMSAGAAAPVGQDSHPGQDRVASQIEREVLVERAKADGLADDPQLAAMVRADPDPDTVLAQAERNRLLLDATITQAQIAQRFAERPGDFDEFRLSHLFIAEQPDSGARAGHPLSQAQALARAQALRRRVDAGADFGQLASSDSDDAATAHEGGQLSSMFGLYLAKPFEAAVRALTPGQVSPPVRGPGGYHLIRLEEKHVATLDNVGAMIEAQLREEARDRAIAQLAQAHSARLDAAAASGHAAQPADNRDRQALQ</sequence>
<dbReference type="InterPro" id="IPR000297">
    <property type="entry name" value="PPIase_PpiC"/>
</dbReference>
<evidence type="ECO:0000256" key="4">
    <source>
        <dbReference type="SAM" id="SignalP"/>
    </source>
</evidence>
<dbReference type="PANTHER" id="PTHR47245">
    <property type="entry name" value="PEPTIDYLPROLYL ISOMERASE"/>
    <property type="match status" value="1"/>
</dbReference>
<dbReference type="AlphaFoldDB" id="A0A8D6VUA2"/>
<dbReference type="InterPro" id="IPR023058">
    <property type="entry name" value="PPIase_PpiC_CS"/>
</dbReference>
<keyword evidence="2" id="KW-0697">Rotamase</keyword>
<evidence type="ECO:0000256" key="1">
    <source>
        <dbReference type="ARBA" id="ARBA00007656"/>
    </source>
</evidence>
<keyword evidence="8" id="KW-1185">Reference proteome</keyword>
<dbReference type="EMBL" id="HG992338">
    <property type="protein sequence ID" value="CAE6857253.1"/>
    <property type="molecule type" value="Genomic_DNA"/>
</dbReference>
<feature type="chain" id="PRO_5044689933" evidence="4">
    <location>
        <begin position="26"/>
        <end position="288"/>
    </location>
</feature>
<evidence type="ECO:0000313" key="8">
    <source>
        <dbReference type="Proteomes" id="UP000835287"/>
    </source>
</evidence>
<evidence type="ECO:0000259" key="5">
    <source>
        <dbReference type="PROSITE" id="PS50198"/>
    </source>
</evidence>
<name>A0A8D6VUA2_9XANT</name>
<dbReference type="GO" id="GO:0003755">
    <property type="term" value="F:peptidyl-prolyl cis-trans isomerase activity"/>
    <property type="evidence" value="ECO:0007669"/>
    <property type="project" value="UniProtKB-KW"/>
</dbReference>
<proteinExistence type="inferred from homology"/>
<keyword evidence="2" id="KW-0413">Isomerase</keyword>
<feature type="domain" description="PpiC" evidence="5">
    <location>
        <begin position="122"/>
        <end position="229"/>
    </location>
</feature>
<protein>
    <submittedName>
        <fullName evidence="6">Chaperone SurA</fullName>
    </submittedName>
</protein>
<dbReference type="Gene3D" id="3.10.50.40">
    <property type="match status" value="1"/>
</dbReference>
<evidence type="ECO:0000256" key="2">
    <source>
        <dbReference type="PROSITE-ProRule" id="PRU00278"/>
    </source>
</evidence>
<accession>A0A8D6VUA2</accession>
<dbReference type="PROSITE" id="PS50198">
    <property type="entry name" value="PPIC_PPIASE_2"/>
    <property type="match status" value="1"/>
</dbReference>
<keyword evidence="4" id="KW-0732">Signal</keyword>
<feature type="compositionally biased region" description="Low complexity" evidence="3">
    <location>
        <begin position="269"/>
        <end position="279"/>
    </location>
</feature>
<evidence type="ECO:0000313" key="6">
    <source>
        <dbReference type="EMBL" id="CAE6849843.1"/>
    </source>
</evidence>
<dbReference type="PROSITE" id="PS01096">
    <property type="entry name" value="PPIC_PPIASE_1"/>
    <property type="match status" value="1"/>
</dbReference>
<dbReference type="Proteomes" id="UP000835243">
    <property type="component" value="Chromosome"/>
</dbReference>
<dbReference type="InterPro" id="IPR046357">
    <property type="entry name" value="PPIase_dom_sf"/>
</dbReference>
<dbReference type="InterPro" id="IPR050245">
    <property type="entry name" value="PrsA_foldase"/>
</dbReference>
<feature type="signal peptide" evidence="4">
    <location>
        <begin position="1"/>
        <end position="25"/>
    </location>
</feature>
<dbReference type="RefSeq" id="WP_230724062.1">
    <property type="nucleotide sequence ID" value="NZ_CP062164.1"/>
</dbReference>
<evidence type="ECO:0000313" key="7">
    <source>
        <dbReference type="EMBL" id="CAE6857234.1"/>
    </source>
</evidence>
<reference evidence="6 8" key="1">
    <citation type="submission" date="2021-02" db="EMBL/GenBank/DDBJ databases">
        <authorList>
            <person name="Pothier F. J."/>
        </authorList>
    </citation>
    <scope>NUCLEOTIDE SEQUENCE</scope>
    <source>
        <strain evidence="7 8">301</strain>
        <strain evidence="6">CFBP 1159</strain>
    </source>
</reference>
<dbReference type="EMBL" id="HG992341">
    <property type="protein sequence ID" value="CAE6849843.1"/>
    <property type="molecule type" value="Genomic_DNA"/>
</dbReference>
<dbReference type="Pfam" id="PF00639">
    <property type="entry name" value="Rotamase"/>
    <property type="match status" value="1"/>
</dbReference>
<organism evidence="6">
    <name type="scientific">Xanthomonas arboricola pv. corylina</name>
    <dbReference type="NCBI Taxonomy" id="487821"/>
    <lineage>
        <taxon>Bacteria</taxon>
        <taxon>Pseudomonadati</taxon>
        <taxon>Pseudomonadota</taxon>
        <taxon>Gammaproteobacteria</taxon>
        <taxon>Lysobacterales</taxon>
        <taxon>Lysobacteraceae</taxon>
        <taxon>Xanthomonas</taxon>
    </lineage>
</organism>
<dbReference type="EMBL" id="HG992341">
    <property type="protein sequence ID" value="CAE6849813.1"/>
    <property type="molecule type" value="Genomic_DNA"/>
</dbReference>
<dbReference type="EMBL" id="HG992338">
    <property type="protein sequence ID" value="CAE6857234.1"/>
    <property type="molecule type" value="Genomic_DNA"/>
</dbReference>
<dbReference type="PANTHER" id="PTHR47245:SF3">
    <property type="entry name" value="PEPTIDYL-PROLYL CIS-TRANS ISOMERASE, PPIC-TYPE-RELATED"/>
    <property type="match status" value="1"/>
</dbReference>
<feature type="region of interest" description="Disordered" evidence="3">
    <location>
        <begin position="269"/>
        <end position="288"/>
    </location>
</feature>